<sequence length="265" mass="29670">MSALIEQYKAKAPPSPQIIEAYVQRIANYMNLFTEDSHYASKDPTARDSALGAIQQNPQTANDFSPYSVVPLGSDPDPYLAKADAEIERISSKSTLTMADRALRLHWAFSAQLVFTEYKVYLAYADWPHVFDKIDTRLDVVHHTWLRDFLARDGIHMDPFQGHPLLGHLSTPTVTPPPSRHPSSSTSTTKLHAVQVEALLKNPRDLLSTQFKSATLDGTFNWELASFTQDRSGIQYSIRLIDQPDLIPMDVDSMRTLLSESVAVA</sequence>
<dbReference type="AlphaFoldDB" id="A0A371DJG8"/>
<dbReference type="EMBL" id="KZ857389">
    <property type="protein sequence ID" value="RDX52672.1"/>
    <property type="molecule type" value="Genomic_DNA"/>
</dbReference>
<dbReference type="Proteomes" id="UP000256964">
    <property type="component" value="Unassembled WGS sequence"/>
</dbReference>
<name>A0A371DJG8_9APHY</name>
<evidence type="ECO:0000313" key="2">
    <source>
        <dbReference type="Proteomes" id="UP000256964"/>
    </source>
</evidence>
<proteinExistence type="predicted"/>
<reference evidence="1 2" key="1">
    <citation type="journal article" date="2018" name="Biotechnol. Biofuels">
        <title>Integrative visual omics of the white-rot fungus Polyporus brumalis exposes the biotechnological potential of its oxidative enzymes for delignifying raw plant biomass.</title>
        <authorList>
            <person name="Miyauchi S."/>
            <person name="Rancon A."/>
            <person name="Drula E."/>
            <person name="Hage H."/>
            <person name="Chaduli D."/>
            <person name="Favel A."/>
            <person name="Grisel S."/>
            <person name="Henrissat B."/>
            <person name="Herpoel-Gimbert I."/>
            <person name="Ruiz-Duenas F.J."/>
            <person name="Chevret D."/>
            <person name="Hainaut M."/>
            <person name="Lin J."/>
            <person name="Wang M."/>
            <person name="Pangilinan J."/>
            <person name="Lipzen A."/>
            <person name="Lesage-Meessen L."/>
            <person name="Navarro D."/>
            <person name="Riley R."/>
            <person name="Grigoriev I.V."/>
            <person name="Zhou S."/>
            <person name="Raouche S."/>
            <person name="Rosso M.N."/>
        </authorList>
    </citation>
    <scope>NUCLEOTIDE SEQUENCE [LARGE SCALE GENOMIC DNA]</scope>
    <source>
        <strain evidence="1 2">BRFM 1820</strain>
    </source>
</reference>
<accession>A0A371DJG8</accession>
<gene>
    <name evidence="1" type="ORF">OH76DRAFT_1399914</name>
</gene>
<keyword evidence="2" id="KW-1185">Reference proteome</keyword>
<evidence type="ECO:0000313" key="1">
    <source>
        <dbReference type="EMBL" id="RDX52672.1"/>
    </source>
</evidence>
<protein>
    <submittedName>
        <fullName evidence="1">Uncharacterized protein</fullName>
    </submittedName>
</protein>
<organism evidence="1 2">
    <name type="scientific">Lentinus brumalis</name>
    <dbReference type="NCBI Taxonomy" id="2498619"/>
    <lineage>
        <taxon>Eukaryota</taxon>
        <taxon>Fungi</taxon>
        <taxon>Dikarya</taxon>
        <taxon>Basidiomycota</taxon>
        <taxon>Agaricomycotina</taxon>
        <taxon>Agaricomycetes</taxon>
        <taxon>Polyporales</taxon>
        <taxon>Polyporaceae</taxon>
        <taxon>Lentinus</taxon>
    </lineage>
</organism>
<dbReference type="OrthoDB" id="2756835at2759"/>